<dbReference type="NCBIfam" id="TIGR01930">
    <property type="entry name" value="AcCoA-C-Actrans"/>
    <property type="match status" value="1"/>
</dbReference>
<gene>
    <name evidence="7" type="primary">phaA</name>
    <name evidence="7" type="ORF">NSPWAT_2474</name>
</gene>
<dbReference type="InterPro" id="IPR016039">
    <property type="entry name" value="Thiolase-like"/>
</dbReference>
<dbReference type="Proteomes" id="UP001157733">
    <property type="component" value="Chromosome"/>
</dbReference>
<dbReference type="InterPro" id="IPR020616">
    <property type="entry name" value="Thiolase_N"/>
</dbReference>
<evidence type="ECO:0000259" key="6">
    <source>
        <dbReference type="Pfam" id="PF02803"/>
    </source>
</evidence>
<proteinExistence type="inferred from homology"/>
<dbReference type="InterPro" id="IPR020617">
    <property type="entry name" value="Thiolase_C"/>
</dbReference>
<dbReference type="PROSITE" id="PS00098">
    <property type="entry name" value="THIOLASE_1"/>
    <property type="match status" value="1"/>
</dbReference>
<dbReference type="EC" id="2.3.1.9" evidence="7"/>
<dbReference type="PANTHER" id="PTHR18919:SF138">
    <property type="entry name" value="ACETYL-COA C-ACETYLTRANSFERASE"/>
    <property type="match status" value="1"/>
</dbReference>
<evidence type="ECO:0000259" key="5">
    <source>
        <dbReference type="Pfam" id="PF00108"/>
    </source>
</evidence>
<dbReference type="PROSITE" id="PS00099">
    <property type="entry name" value="THIOLASE_3"/>
    <property type="match status" value="1"/>
</dbReference>
<evidence type="ECO:0000256" key="3">
    <source>
        <dbReference type="ARBA" id="ARBA00023315"/>
    </source>
</evidence>
<dbReference type="EMBL" id="OX336137">
    <property type="protein sequence ID" value="CAI2719330.1"/>
    <property type="molecule type" value="Genomic_DNA"/>
</dbReference>
<dbReference type="PIRSF" id="PIRSF000429">
    <property type="entry name" value="Ac-CoA_Ac_transf"/>
    <property type="match status" value="1"/>
</dbReference>
<protein>
    <submittedName>
        <fullName evidence="7">Acetyl-CoA acetyltransferase</fullName>
        <ecNumber evidence="7">2.3.1.9</ecNumber>
    </submittedName>
</protein>
<dbReference type="InterPro" id="IPR020610">
    <property type="entry name" value="Thiolase_AS"/>
</dbReference>
<dbReference type="InterPro" id="IPR020613">
    <property type="entry name" value="Thiolase_CS"/>
</dbReference>
<comment type="similarity">
    <text evidence="1 4">Belongs to the thiolase-like superfamily. Thiolase family.</text>
</comment>
<dbReference type="CDD" id="cd00751">
    <property type="entry name" value="thiolase"/>
    <property type="match status" value="1"/>
</dbReference>
<reference evidence="7 8" key="1">
    <citation type="submission" date="2022-09" db="EMBL/GenBank/DDBJ databases">
        <authorList>
            <person name="Kop L."/>
        </authorList>
    </citation>
    <scope>NUCLEOTIDE SEQUENCE [LARGE SCALE GENOMIC DNA]</scope>
    <source>
        <strain evidence="7 8">347</strain>
    </source>
</reference>
<dbReference type="GO" id="GO:0003985">
    <property type="term" value="F:acetyl-CoA C-acetyltransferase activity"/>
    <property type="evidence" value="ECO:0007669"/>
    <property type="project" value="UniProtKB-EC"/>
</dbReference>
<keyword evidence="8" id="KW-1185">Reference proteome</keyword>
<dbReference type="RefSeq" id="WP_282012167.1">
    <property type="nucleotide sequence ID" value="NZ_OX336137.1"/>
</dbReference>
<organism evidence="7 8">
    <name type="scientific">Nitrospina watsonii</name>
    <dbReference type="NCBI Taxonomy" id="1323948"/>
    <lineage>
        <taxon>Bacteria</taxon>
        <taxon>Pseudomonadati</taxon>
        <taxon>Nitrospinota/Tectimicrobiota group</taxon>
        <taxon>Nitrospinota</taxon>
        <taxon>Nitrospinia</taxon>
        <taxon>Nitrospinales</taxon>
        <taxon>Nitrospinaceae</taxon>
        <taxon>Nitrospina</taxon>
    </lineage>
</organism>
<evidence type="ECO:0000256" key="2">
    <source>
        <dbReference type="ARBA" id="ARBA00022679"/>
    </source>
</evidence>
<keyword evidence="2 4" id="KW-0808">Transferase</keyword>
<dbReference type="Pfam" id="PF00108">
    <property type="entry name" value="Thiolase_N"/>
    <property type="match status" value="1"/>
</dbReference>
<accession>A0ABM9HH27</accession>
<evidence type="ECO:0000256" key="1">
    <source>
        <dbReference type="ARBA" id="ARBA00010982"/>
    </source>
</evidence>
<feature type="domain" description="Thiolase C-terminal" evidence="6">
    <location>
        <begin position="266"/>
        <end position="386"/>
    </location>
</feature>
<evidence type="ECO:0000313" key="7">
    <source>
        <dbReference type="EMBL" id="CAI2719330.1"/>
    </source>
</evidence>
<dbReference type="PROSITE" id="PS00737">
    <property type="entry name" value="THIOLASE_2"/>
    <property type="match status" value="1"/>
</dbReference>
<sequence length="389" mass="41107">MKKNSTYIYGAARTPIGKIGGALSRIPAPQLGAMAIREALARSGLSPDQVGEVIMGNVVSAGLGQAPARQAAIHAGLPSRVGALTINKVCGSGLKAVMLADDAIRLARSECIVAGGMENMSLAPHLLPGSRQGHRLGHIEVLDSLIVDGLWDSFGHCHMGEIAENLSERYSRKAQDDYALESYRRARDAQENCRFSHEIVGVPVETKTGTTLFDKDEQPFANDLERLPTLPPAFLSDTGCVTAGNASKINDGAAALVIGREDAARHPLARIVGQATFSTEPDRFPVAPIEAITHLLKQWPARIEDIDLFEINEAFSVAMLAVCDALHLDRGKVNVNGGAVALGHPIGASGARILVTLLYALQARNLKKGVAAICLGGGEAVALGVERLD</sequence>
<dbReference type="Gene3D" id="3.40.47.10">
    <property type="match status" value="2"/>
</dbReference>
<name>A0ABM9HH27_9BACT</name>
<dbReference type="InterPro" id="IPR002155">
    <property type="entry name" value="Thiolase"/>
</dbReference>
<evidence type="ECO:0000313" key="8">
    <source>
        <dbReference type="Proteomes" id="UP001157733"/>
    </source>
</evidence>
<dbReference type="PANTHER" id="PTHR18919">
    <property type="entry name" value="ACETYL-COA C-ACYLTRANSFERASE"/>
    <property type="match status" value="1"/>
</dbReference>
<feature type="domain" description="Thiolase N-terminal" evidence="5">
    <location>
        <begin position="7"/>
        <end position="261"/>
    </location>
</feature>
<dbReference type="InterPro" id="IPR020615">
    <property type="entry name" value="Thiolase_acyl_enz_int_AS"/>
</dbReference>
<keyword evidence="3 4" id="KW-0012">Acyltransferase</keyword>
<dbReference type="Pfam" id="PF02803">
    <property type="entry name" value="Thiolase_C"/>
    <property type="match status" value="1"/>
</dbReference>
<dbReference type="SUPFAM" id="SSF53901">
    <property type="entry name" value="Thiolase-like"/>
    <property type="match status" value="2"/>
</dbReference>
<evidence type="ECO:0000256" key="4">
    <source>
        <dbReference type="RuleBase" id="RU003557"/>
    </source>
</evidence>